<feature type="transmembrane region" description="Helical" evidence="10">
    <location>
        <begin position="411"/>
        <end position="429"/>
    </location>
</feature>
<evidence type="ECO:0000256" key="9">
    <source>
        <dbReference type="ARBA" id="ARBA00023251"/>
    </source>
</evidence>
<dbReference type="AlphaFoldDB" id="A0A6N7W378"/>
<comment type="similarity">
    <text evidence="2">Belongs to the multi antimicrobial extrusion (MATE) (TC 2.A.66.1) family. MepA subfamily.</text>
</comment>
<evidence type="ECO:0000313" key="11">
    <source>
        <dbReference type="EMBL" id="MSS89002.1"/>
    </source>
</evidence>
<organism evidence="11 12">
    <name type="scientific">Eisenbergiella porci</name>
    <dbReference type="NCBI Taxonomy" id="2652274"/>
    <lineage>
        <taxon>Bacteria</taxon>
        <taxon>Bacillati</taxon>
        <taxon>Bacillota</taxon>
        <taxon>Clostridia</taxon>
        <taxon>Lachnospirales</taxon>
        <taxon>Lachnospiraceae</taxon>
        <taxon>Eisenbergiella</taxon>
    </lineage>
</organism>
<dbReference type="PANTHER" id="PTHR43823">
    <property type="entry name" value="SPORULATION PROTEIN YKVU"/>
    <property type="match status" value="1"/>
</dbReference>
<name>A0A6N7W378_9FIRM</name>
<feature type="transmembrane region" description="Helical" evidence="10">
    <location>
        <begin position="188"/>
        <end position="208"/>
    </location>
</feature>
<comment type="subcellular location">
    <subcellularLocation>
        <location evidence="1">Cell membrane</location>
        <topology evidence="1">Multi-pass membrane protein</topology>
    </subcellularLocation>
</comment>
<keyword evidence="5" id="KW-1003">Cell membrane</keyword>
<dbReference type="PIRSF" id="PIRSF006603">
    <property type="entry name" value="DinF"/>
    <property type="match status" value="1"/>
</dbReference>
<dbReference type="InterPro" id="IPR048279">
    <property type="entry name" value="MdtK-like"/>
</dbReference>
<keyword evidence="4" id="KW-0813">Transport</keyword>
<feature type="transmembrane region" description="Helical" evidence="10">
    <location>
        <begin position="42"/>
        <end position="66"/>
    </location>
</feature>
<feature type="transmembrane region" description="Helical" evidence="10">
    <location>
        <begin position="87"/>
        <end position="110"/>
    </location>
</feature>
<evidence type="ECO:0000256" key="3">
    <source>
        <dbReference type="ARBA" id="ARBA00022106"/>
    </source>
</evidence>
<protein>
    <recommendedName>
        <fullName evidence="3">Multidrug export protein MepA</fullName>
    </recommendedName>
</protein>
<dbReference type="PANTHER" id="PTHR43823:SF3">
    <property type="entry name" value="MULTIDRUG EXPORT PROTEIN MEPA"/>
    <property type="match status" value="1"/>
</dbReference>
<keyword evidence="6 10" id="KW-0812">Transmembrane</keyword>
<evidence type="ECO:0000256" key="6">
    <source>
        <dbReference type="ARBA" id="ARBA00022692"/>
    </source>
</evidence>
<comment type="caution">
    <text evidence="11">The sequence shown here is derived from an EMBL/GenBank/DDBJ whole genome shotgun (WGS) entry which is preliminary data.</text>
</comment>
<keyword evidence="12" id="KW-1185">Reference proteome</keyword>
<evidence type="ECO:0000256" key="7">
    <source>
        <dbReference type="ARBA" id="ARBA00022989"/>
    </source>
</evidence>
<dbReference type="EMBL" id="VUMI01000017">
    <property type="protein sequence ID" value="MSS89002.1"/>
    <property type="molecule type" value="Genomic_DNA"/>
</dbReference>
<gene>
    <name evidence="11" type="ORF">FYJ45_12045</name>
</gene>
<evidence type="ECO:0000313" key="12">
    <source>
        <dbReference type="Proteomes" id="UP000436047"/>
    </source>
</evidence>
<dbReference type="GO" id="GO:0042910">
    <property type="term" value="F:xenobiotic transmembrane transporter activity"/>
    <property type="evidence" value="ECO:0007669"/>
    <property type="project" value="InterPro"/>
</dbReference>
<reference evidence="11 12" key="1">
    <citation type="submission" date="2019-08" db="EMBL/GenBank/DDBJ databases">
        <title>In-depth cultivation of the pig gut microbiome towards novel bacterial diversity and tailored functional studies.</title>
        <authorList>
            <person name="Wylensek D."/>
            <person name="Hitch T.C.A."/>
            <person name="Clavel T."/>
        </authorList>
    </citation>
    <scope>NUCLEOTIDE SEQUENCE [LARGE SCALE GENOMIC DNA]</scope>
    <source>
        <strain evidence="11 12">WCA-389-WT-23B</strain>
    </source>
</reference>
<accession>A0A6N7W378</accession>
<dbReference type="InterPro" id="IPR051327">
    <property type="entry name" value="MATE_MepA_subfamily"/>
</dbReference>
<evidence type="ECO:0000256" key="10">
    <source>
        <dbReference type="SAM" id="Phobius"/>
    </source>
</evidence>
<dbReference type="GO" id="GO:0046677">
    <property type="term" value="P:response to antibiotic"/>
    <property type="evidence" value="ECO:0007669"/>
    <property type="project" value="UniProtKB-KW"/>
</dbReference>
<evidence type="ECO:0000256" key="5">
    <source>
        <dbReference type="ARBA" id="ARBA00022475"/>
    </source>
</evidence>
<feature type="transmembrane region" description="Helical" evidence="10">
    <location>
        <begin position="9"/>
        <end position="30"/>
    </location>
</feature>
<feature type="transmembrane region" description="Helical" evidence="10">
    <location>
        <begin position="132"/>
        <end position="150"/>
    </location>
</feature>
<evidence type="ECO:0000256" key="1">
    <source>
        <dbReference type="ARBA" id="ARBA00004651"/>
    </source>
</evidence>
<feature type="transmembrane region" description="Helical" evidence="10">
    <location>
        <begin position="162"/>
        <end position="182"/>
    </location>
</feature>
<dbReference type="InterPro" id="IPR002528">
    <property type="entry name" value="MATE_fam"/>
</dbReference>
<feature type="transmembrane region" description="Helical" evidence="10">
    <location>
        <begin position="345"/>
        <end position="368"/>
    </location>
</feature>
<evidence type="ECO:0000256" key="2">
    <source>
        <dbReference type="ARBA" id="ARBA00008417"/>
    </source>
</evidence>
<proteinExistence type="inferred from homology"/>
<evidence type="ECO:0000256" key="8">
    <source>
        <dbReference type="ARBA" id="ARBA00023136"/>
    </source>
</evidence>
<feature type="transmembrane region" description="Helical" evidence="10">
    <location>
        <begin position="309"/>
        <end position="333"/>
    </location>
</feature>
<sequence length="443" mass="48082">MISEPLLPLIIKMAIPTMLGMMVTVIYNLADTFWVGQLDNKSMTAAIGVAFSFVSLIQALGFWFGYGSGNVMSRALGAKNDTEAQIISSDGVALAVGAGIILTLIGYPFARPFAAFLGGNASEQLLLYSTDYLKIMLLAIPFSLFSTTVYNQFRLCGNVKDAMIGLLIGMAANMILDPILIFGFQMSIVGAGWATLIGQVLSCVYFFIHSHTQGNIPVSLLYVSFKKKRLYHIFAGGAPNFAREGITGITSVALNQVAAGFGETVIAALTVSARIAAIGYMLMIGFGQGFQPICAINFGAKQYDRVKKAFWMTVKIGTALMIVSAVFLAIFAPQLAGLLSTDLEVIAIASLILRLQCISFPLLGFYAVSSMYMQNVGQYFRALLISISRQGIFYFPLLFLLTALWKQTGLYILQPLSDVISAGLAIIIIKKYRFPNVSIRENH</sequence>
<keyword evidence="8 10" id="KW-0472">Membrane</keyword>
<dbReference type="GO" id="GO:0005886">
    <property type="term" value="C:plasma membrane"/>
    <property type="evidence" value="ECO:0007669"/>
    <property type="project" value="UniProtKB-SubCell"/>
</dbReference>
<dbReference type="NCBIfam" id="TIGR00797">
    <property type="entry name" value="matE"/>
    <property type="match status" value="1"/>
</dbReference>
<dbReference type="InterPro" id="IPR045070">
    <property type="entry name" value="MATE_MepA-like"/>
</dbReference>
<dbReference type="CDD" id="cd13143">
    <property type="entry name" value="MATE_MepA_like"/>
    <property type="match status" value="1"/>
</dbReference>
<keyword evidence="7 10" id="KW-1133">Transmembrane helix</keyword>
<evidence type="ECO:0000256" key="4">
    <source>
        <dbReference type="ARBA" id="ARBA00022448"/>
    </source>
</evidence>
<keyword evidence="9" id="KW-0046">Antibiotic resistance</keyword>
<dbReference type="Pfam" id="PF01554">
    <property type="entry name" value="MatE"/>
    <property type="match status" value="2"/>
</dbReference>
<dbReference type="Proteomes" id="UP000436047">
    <property type="component" value="Unassembled WGS sequence"/>
</dbReference>
<feature type="transmembrane region" description="Helical" evidence="10">
    <location>
        <begin position="380"/>
        <end position="405"/>
    </location>
</feature>
<dbReference type="GO" id="GO:0015297">
    <property type="term" value="F:antiporter activity"/>
    <property type="evidence" value="ECO:0007669"/>
    <property type="project" value="InterPro"/>
</dbReference>